<gene>
    <name evidence="3" type="ORF">WJX81_000529</name>
</gene>
<comment type="caution">
    <text evidence="3">The sequence shown here is derived from an EMBL/GenBank/DDBJ whole genome shotgun (WGS) entry which is preliminary data.</text>
</comment>
<protein>
    <recommendedName>
        <fullName evidence="2">J domain-containing protein</fullName>
    </recommendedName>
</protein>
<evidence type="ECO:0000256" key="1">
    <source>
        <dbReference type="SAM" id="MobiDB-lite"/>
    </source>
</evidence>
<dbReference type="Gene3D" id="1.25.40.10">
    <property type="entry name" value="Tetratricopeptide repeat domain"/>
    <property type="match status" value="2"/>
</dbReference>
<dbReference type="SMART" id="SM00271">
    <property type="entry name" value="DnaJ"/>
    <property type="match status" value="1"/>
</dbReference>
<feature type="region of interest" description="Disordered" evidence="1">
    <location>
        <begin position="206"/>
        <end position="238"/>
    </location>
</feature>
<reference evidence="3 4" key="1">
    <citation type="journal article" date="2024" name="Nat. Commun.">
        <title>Phylogenomics reveals the evolutionary origins of lichenization in chlorophyte algae.</title>
        <authorList>
            <person name="Puginier C."/>
            <person name="Libourel C."/>
            <person name="Otte J."/>
            <person name="Skaloud P."/>
            <person name="Haon M."/>
            <person name="Grisel S."/>
            <person name="Petersen M."/>
            <person name="Berrin J.G."/>
            <person name="Delaux P.M."/>
            <person name="Dal Grande F."/>
            <person name="Keller J."/>
        </authorList>
    </citation>
    <scope>NUCLEOTIDE SEQUENCE [LARGE SCALE GENOMIC DNA]</scope>
    <source>
        <strain evidence="3 4">SAG 245.80</strain>
    </source>
</reference>
<feature type="region of interest" description="Disordered" evidence="1">
    <location>
        <begin position="329"/>
        <end position="369"/>
    </location>
</feature>
<dbReference type="PANTHER" id="PTHR44200">
    <property type="entry name" value="DNAJ HOMOLOG SUBFAMILY C MEMBER 7"/>
    <property type="match status" value="1"/>
</dbReference>
<dbReference type="PROSITE" id="PS00636">
    <property type="entry name" value="DNAJ_1"/>
    <property type="match status" value="1"/>
</dbReference>
<accession>A0AAW1QWZ3</accession>
<proteinExistence type="predicted"/>
<dbReference type="PROSITE" id="PS50076">
    <property type="entry name" value="DNAJ_2"/>
    <property type="match status" value="1"/>
</dbReference>
<feature type="region of interest" description="Disordered" evidence="1">
    <location>
        <begin position="161"/>
        <end position="188"/>
    </location>
</feature>
<keyword evidence="4" id="KW-1185">Reference proteome</keyword>
<dbReference type="InterPro" id="IPR001623">
    <property type="entry name" value="DnaJ_domain"/>
</dbReference>
<dbReference type="SUPFAM" id="SSF46565">
    <property type="entry name" value="Chaperone J-domain"/>
    <property type="match status" value="1"/>
</dbReference>
<feature type="domain" description="J" evidence="2">
    <location>
        <begin position="266"/>
        <end position="327"/>
    </location>
</feature>
<feature type="compositionally biased region" description="Basic and acidic residues" evidence="1">
    <location>
        <begin position="174"/>
        <end position="184"/>
    </location>
</feature>
<dbReference type="InterPro" id="IPR052758">
    <property type="entry name" value="SRC_co-chaperone"/>
</dbReference>
<organism evidence="3 4">
    <name type="scientific">Elliptochloris bilobata</name>
    <dbReference type="NCBI Taxonomy" id="381761"/>
    <lineage>
        <taxon>Eukaryota</taxon>
        <taxon>Viridiplantae</taxon>
        <taxon>Chlorophyta</taxon>
        <taxon>core chlorophytes</taxon>
        <taxon>Trebouxiophyceae</taxon>
        <taxon>Trebouxiophyceae incertae sedis</taxon>
        <taxon>Elliptochloris clade</taxon>
        <taxon>Elliptochloris</taxon>
    </lineage>
</organism>
<dbReference type="Proteomes" id="UP001445335">
    <property type="component" value="Unassembled WGS sequence"/>
</dbReference>
<dbReference type="SMART" id="SM00028">
    <property type="entry name" value="TPR"/>
    <property type="match status" value="5"/>
</dbReference>
<sequence length="576" mass="58485">MSELEELPVWHSTPLKPERASAGREPLGTDLLARGNVCYSVGDYGGAVGLYGDALLQAVGDPAASCALLLNRSAAHAGLHQWQASLADADKATAAGGNSARSHYRRGMALAQLARSGEAAAAFQAGLIASPGSVRLAAAMAGAEAAARAAFQQRRVAAGAAAQGGRHVSVEQQAGRDADAEADGRQAAQARQAAVQAFASASDPAAALRRTMGSSSQAEGSTSGLPESARAASSNGSTSGLGSASVAAAAVAAAVSGGGGPSGACSLYKTLGVAPGAGGGEIRRAYWRQATLTHPDKGGSNEAFAQVRTAYEVLSDPLLRSLYDTKLSSRSVGGGGESSGAGNAPAVPNGSPTASGTDDPMEAEDAYAQRQRDAAVIAHKDGRSAFWKGNFRAAVEYFTHAIRAFRSVQSAPDPDCDAASAVAQTFLERCRAHMLLSQALQAEGDAEDALATLPPSLAPAGHLWLGRARLAQGNWADAAAAFCDALHAIGGPQDSGTAEVAAQARGPSPREAARRSPLAPADALQAARALLCSRDSSFDTADAGDCNDPKRRCSAETAPRGFLRMAGGRRVRSFNM</sequence>
<name>A0AAW1QWZ3_9CHLO</name>
<dbReference type="Pfam" id="PF00226">
    <property type="entry name" value="DnaJ"/>
    <property type="match status" value="1"/>
</dbReference>
<dbReference type="AlphaFoldDB" id="A0AAW1QWZ3"/>
<evidence type="ECO:0000259" key="2">
    <source>
        <dbReference type="PROSITE" id="PS50076"/>
    </source>
</evidence>
<dbReference type="InterPro" id="IPR019734">
    <property type="entry name" value="TPR_rpt"/>
</dbReference>
<dbReference type="PANTHER" id="PTHR44200:SF1">
    <property type="entry name" value="DNAJ HOMOLOG SUBFAMILY C MEMBER 7"/>
    <property type="match status" value="1"/>
</dbReference>
<dbReference type="Gene3D" id="1.10.287.110">
    <property type="entry name" value="DnaJ domain"/>
    <property type="match status" value="1"/>
</dbReference>
<feature type="compositionally biased region" description="Polar residues" evidence="1">
    <location>
        <begin position="212"/>
        <end position="235"/>
    </location>
</feature>
<evidence type="ECO:0000313" key="4">
    <source>
        <dbReference type="Proteomes" id="UP001445335"/>
    </source>
</evidence>
<dbReference type="InterPro" id="IPR011990">
    <property type="entry name" value="TPR-like_helical_dom_sf"/>
</dbReference>
<dbReference type="SUPFAM" id="SSF48452">
    <property type="entry name" value="TPR-like"/>
    <property type="match status" value="2"/>
</dbReference>
<dbReference type="EMBL" id="JALJOU010000068">
    <property type="protein sequence ID" value="KAK9826083.1"/>
    <property type="molecule type" value="Genomic_DNA"/>
</dbReference>
<dbReference type="PRINTS" id="PR00625">
    <property type="entry name" value="JDOMAIN"/>
</dbReference>
<dbReference type="InterPro" id="IPR018253">
    <property type="entry name" value="DnaJ_domain_CS"/>
</dbReference>
<dbReference type="InterPro" id="IPR036869">
    <property type="entry name" value="J_dom_sf"/>
</dbReference>
<evidence type="ECO:0000313" key="3">
    <source>
        <dbReference type="EMBL" id="KAK9826083.1"/>
    </source>
</evidence>
<dbReference type="CDD" id="cd06257">
    <property type="entry name" value="DnaJ"/>
    <property type="match status" value="1"/>
</dbReference>